<gene>
    <name evidence="1" type="ORF">JVW63_01160</name>
</gene>
<dbReference type="Proteomes" id="UP000705983">
    <property type="component" value="Unassembled WGS sequence"/>
</dbReference>
<keyword evidence="2" id="KW-1185">Reference proteome</keyword>
<dbReference type="EMBL" id="JAFFJS010000001">
    <property type="protein sequence ID" value="MBM9432320.1"/>
    <property type="molecule type" value="Genomic_DNA"/>
</dbReference>
<name>A0ABS2TCE4_9ACTO</name>
<organism evidence="1 2">
    <name type="scientific">Flaviflexus equikiangi</name>
    <dbReference type="NCBI Taxonomy" id="2758573"/>
    <lineage>
        <taxon>Bacteria</taxon>
        <taxon>Bacillati</taxon>
        <taxon>Actinomycetota</taxon>
        <taxon>Actinomycetes</taxon>
        <taxon>Actinomycetales</taxon>
        <taxon>Actinomycetaceae</taxon>
        <taxon>Flaviflexus</taxon>
    </lineage>
</organism>
<reference evidence="2" key="1">
    <citation type="submission" date="2021-02" db="EMBL/GenBank/DDBJ databases">
        <title>Leucobacter sp. CX169.</title>
        <authorList>
            <person name="Cheng Y."/>
        </authorList>
    </citation>
    <scope>NUCLEOTIDE SEQUENCE [LARGE SCALE GENOMIC DNA]</scope>
    <source>
        <strain evidence="2">JY899</strain>
    </source>
</reference>
<sequence length="71" mass="8304">MIVGMDRETLLHYWALMGIERIDEDHRTLQAMQQTPEVAWLVDVATEAKQRFHAWETEHHPERVAAALQVP</sequence>
<accession>A0ABS2TCE4</accession>
<evidence type="ECO:0000313" key="2">
    <source>
        <dbReference type="Proteomes" id="UP000705983"/>
    </source>
</evidence>
<dbReference type="RefSeq" id="WP_187995895.1">
    <property type="nucleotide sequence ID" value="NZ_JACEXG010000001.1"/>
</dbReference>
<protein>
    <submittedName>
        <fullName evidence="1">Uncharacterized protein</fullName>
    </submittedName>
</protein>
<proteinExistence type="predicted"/>
<comment type="caution">
    <text evidence="1">The sequence shown here is derived from an EMBL/GenBank/DDBJ whole genome shotgun (WGS) entry which is preliminary data.</text>
</comment>
<evidence type="ECO:0000313" key="1">
    <source>
        <dbReference type="EMBL" id="MBM9432320.1"/>
    </source>
</evidence>